<evidence type="ECO:0000256" key="2">
    <source>
        <dbReference type="ARBA" id="ARBA00022695"/>
    </source>
</evidence>
<evidence type="ECO:0000313" key="9">
    <source>
        <dbReference type="Proteomes" id="UP000007267"/>
    </source>
</evidence>
<proteinExistence type="predicted"/>
<keyword evidence="6" id="KW-0695">RNA-directed DNA polymerase</keyword>
<feature type="domain" description="RNase H type-1" evidence="7">
    <location>
        <begin position="23"/>
        <end position="170"/>
    </location>
</feature>
<dbReference type="SUPFAM" id="SSF53098">
    <property type="entry name" value="Ribonuclease H-like"/>
    <property type="match status" value="1"/>
</dbReference>
<reference evidence="9" key="1">
    <citation type="submission" date="2011-10" db="EMBL/GenBank/DDBJ databases">
        <authorList>
            <consortium name="Soft-shell Turtle Genome Consortium"/>
        </authorList>
    </citation>
    <scope>NUCLEOTIDE SEQUENCE [LARGE SCALE GENOMIC DNA]</scope>
    <source>
        <strain evidence="9">Daiwa-1</strain>
    </source>
</reference>
<dbReference type="AlphaFoldDB" id="K7EYH5"/>
<dbReference type="Ensembl" id="ENSPSIT00000000835.1">
    <property type="protein sequence ID" value="ENSPSIP00000000835.1"/>
    <property type="gene ID" value="ENSPSIG00000000835.1"/>
</dbReference>
<dbReference type="STRING" id="13735.ENSPSIP00000000835"/>
<dbReference type="Pfam" id="PF00075">
    <property type="entry name" value="RNase_H"/>
    <property type="match status" value="1"/>
</dbReference>
<name>K7EYH5_PELSI</name>
<dbReference type="GO" id="GO:0003676">
    <property type="term" value="F:nucleic acid binding"/>
    <property type="evidence" value="ECO:0007669"/>
    <property type="project" value="InterPro"/>
</dbReference>
<evidence type="ECO:0000256" key="6">
    <source>
        <dbReference type="ARBA" id="ARBA00022918"/>
    </source>
</evidence>
<keyword evidence="3" id="KW-0540">Nuclease</keyword>
<dbReference type="PANTHER" id="PTHR41694:SF5">
    <property type="entry name" value="RIBONUCLEASE H"/>
    <property type="match status" value="1"/>
</dbReference>
<dbReference type="InterPro" id="IPR012337">
    <property type="entry name" value="RNaseH-like_sf"/>
</dbReference>
<dbReference type="EMBL" id="AGCU01038954">
    <property type="status" value="NOT_ANNOTATED_CDS"/>
    <property type="molecule type" value="Genomic_DNA"/>
</dbReference>
<dbReference type="PANTHER" id="PTHR41694">
    <property type="entry name" value="ENDOGENOUS RETROVIRUS GROUP K MEMBER POL PROTEIN"/>
    <property type="match status" value="1"/>
</dbReference>
<evidence type="ECO:0000259" key="7">
    <source>
        <dbReference type="PROSITE" id="PS50879"/>
    </source>
</evidence>
<accession>K7EYH5</accession>
<sequence>MYFKHCCVYNIVVLMKKNVSPLNNLNFVLYTDGSCFYNSSGVLVAGYASCTVWDVVESAPLPAVSSAQVAELIALTRACHIAAGASATIYTDSQYTFGVVHDFGMLWKQRGFLTSPSHSRKNGPYVAALLDAVLLPSALAIVKCVAHSSSSNEVALGNDIADRAAKAAALSSTG</sequence>
<dbReference type="HOGENOM" id="CLU_1539534_0_0_1"/>
<evidence type="ECO:0000313" key="8">
    <source>
        <dbReference type="Ensembl" id="ENSPSIP00000000835.1"/>
    </source>
</evidence>
<dbReference type="InterPro" id="IPR002156">
    <property type="entry name" value="RNaseH_domain"/>
</dbReference>
<reference evidence="9" key="2">
    <citation type="journal article" date="2013" name="Nat. Genet.">
        <title>The draft genomes of soft-shell turtle and green sea turtle yield insights into the development and evolution of the turtle-specific body plan.</title>
        <authorList>
            <person name="Wang Z."/>
            <person name="Pascual-Anaya J."/>
            <person name="Zadissa A."/>
            <person name="Li W."/>
            <person name="Niimura Y."/>
            <person name="Huang Z."/>
            <person name="Li C."/>
            <person name="White S."/>
            <person name="Xiong Z."/>
            <person name="Fang D."/>
            <person name="Wang B."/>
            <person name="Ming Y."/>
            <person name="Chen Y."/>
            <person name="Zheng Y."/>
            <person name="Kuraku S."/>
            <person name="Pignatelli M."/>
            <person name="Herrero J."/>
            <person name="Beal K."/>
            <person name="Nozawa M."/>
            <person name="Li Q."/>
            <person name="Wang J."/>
            <person name="Zhang H."/>
            <person name="Yu L."/>
            <person name="Shigenobu S."/>
            <person name="Wang J."/>
            <person name="Liu J."/>
            <person name="Flicek P."/>
            <person name="Searle S."/>
            <person name="Wang J."/>
            <person name="Kuratani S."/>
            <person name="Yin Y."/>
            <person name="Aken B."/>
            <person name="Zhang G."/>
            <person name="Irie N."/>
        </authorList>
    </citation>
    <scope>NUCLEOTIDE SEQUENCE [LARGE SCALE GENOMIC DNA]</scope>
    <source>
        <strain evidence="9">Daiwa-1</strain>
    </source>
</reference>
<evidence type="ECO:0000256" key="3">
    <source>
        <dbReference type="ARBA" id="ARBA00022722"/>
    </source>
</evidence>
<dbReference type="GeneTree" id="ENSGT01030000235300"/>
<evidence type="ECO:0000256" key="1">
    <source>
        <dbReference type="ARBA" id="ARBA00022679"/>
    </source>
</evidence>
<dbReference type="OMA" id="GREPCMA"/>
<protein>
    <recommendedName>
        <fullName evidence="7">RNase H type-1 domain-containing protein</fullName>
    </recommendedName>
</protein>
<dbReference type="GO" id="GO:0003964">
    <property type="term" value="F:RNA-directed DNA polymerase activity"/>
    <property type="evidence" value="ECO:0007669"/>
    <property type="project" value="UniProtKB-KW"/>
</dbReference>
<dbReference type="InterPro" id="IPR036397">
    <property type="entry name" value="RNaseH_sf"/>
</dbReference>
<keyword evidence="1" id="KW-0808">Transferase</keyword>
<evidence type="ECO:0000256" key="4">
    <source>
        <dbReference type="ARBA" id="ARBA00022759"/>
    </source>
</evidence>
<dbReference type="eggNOG" id="KOG0017">
    <property type="taxonomic scope" value="Eukaryota"/>
</dbReference>
<dbReference type="PROSITE" id="PS50879">
    <property type="entry name" value="RNASE_H_1"/>
    <property type="match status" value="1"/>
</dbReference>
<reference evidence="8" key="3">
    <citation type="submission" date="2025-08" db="UniProtKB">
        <authorList>
            <consortium name="Ensembl"/>
        </authorList>
    </citation>
    <scope>IDENTIFICATION</scope>
</reference>
<evidence type="ECO:0000256" key="5">
    <source>
        <dbReference type="ARBA" id="ARBA00022801"/>
    </source>
</evidence>
<reference evidence="8" key="4">
    <citation type="submission" date="2025-09" db="UniProtKB">
        <authorList>
            <consortium name="Ensembl"/>
        </authorList>
    </citation>
    <scope>IDENTIFICATION</scope>
</reference>
<keyword evidence="4" id="KW-0255">Endonuclease</keyword>
<dbReference type="Gene3D" id="3.30.420.10">
    <property type="entry name" value="Ribonuclease H-like superfamily/Ribonuclease H"/>
    <property type="match status" value="1"/>
</dbReference>
<dbReference type="Proteomes" id="UP000007267">
    <property type="component" value="Unassembled WGS sequence"/>
</dbReference>
<organism evidence="8 9">
    <name type="scientific">Pelodiscus sinensis</name>
    <name type="common">Chinese softshell turtle</name>
    <name type="synonym">Trionyx sinensis</name>
    <dbReference type="NCBI Taxonomy" id="13735"/>
    <lineage>
        <taxon>Eukaryota</taxon>
        <taxon>Metazoa</taxon>
        <taxon>Chordata</taxon>
        <taxon>Craniata</taxon>
        <taxon>Vertebrata</taxon>
        <taxon>Euteleostomi</taxon>
        <taxon>Archelosauria</taxon>
        <taxon>Testudinata</taxon>
        <taxon>Testudines</taxon>
        <taxon>Cryptodira</taxon>
        <taxon>Trionychia</taxon>
        <taxon>Trionychidae</taxon>
        <taxon>Pelodiscus</taxon>
    </lineage>
</organism>
<keyword evidence="5" id="KW-0378">Hydrolase</keyword>
<dbReference type="GO" id="GO:0004523">
    <property type="term" value="F:RNA-DNA hybrid ribonuclease activity"/>
    <property type="evidence" value="ECO:0007669"/>
    <property type="project" value="InterPro"/>
</dbReference>
<keyword evidence="2" id="KW-0548">Nucleotidyltransferase</keyword>
<keyword evidence="9" id="KW-1185">Reference proteome</keyword>